<dbReference type="Gene3D" id="3.30.70.270">
    <property type="match status" value="1"/>
</dbReference>
<comment type="caution">
    <text evidence="2">The sequence shown here is derived from an EMBL/GenBank/DDBJ whole genome shotgun (WGS) entry which is preliminary data.</text>
</comment>
<gene>
    <name evidence="2" type="ORF">FWK35_00023409</name>
</gene>
<dbReference type="EMBL" id="VUJU01001397">
    <property type="protein sequence ID" value="KAF0765451.1"/>
    <property type="molecule type" value="Genomic_DNA"/>
</dbReference>
<dbReference type="Pfam" id="PF00078">
    <property type="entry name" value="RVT_1"/>
    <property type="match status" value="1"/>
</dbReference>
<evidence type="ECO:0000313" key="2">
    <source>
        <dbReference type="EMBL" id="KAF0765451.1"/>
    </source>
</evidence>
<reference evidence="2 3" key="1">
    <citation type="submission" date="2019-08" db="EMBL/GenBank/DDBJ databases">
        <title>Whole genome of Aphis craccivora.</title>
        <authorList>
            <person name="Voronova N.V."/>
            <person name="Shulinski R.S."/>
            <person name="Bandarenka Y.V."/>
            <person name="Zhorov D.G."/>
            <person name="Warner D."/>
        </authorList>
    </citation>
    <scope>NUCLEOTIDE SEQUENCE [LARGE SCALE GENOMIC DNA]</scope>
    <source>
        <strain evidence="2">180601</strain>
        <tissue evidence="2">Whole Body</tissue>
    </source>
</reference>
<dbReference type="GO" id="GO:0003964">
    <property type="term" value="F:RNA-directed DNA polymerase activity"/>
    <property type="evidence" value="ECO:0007669"/>
    <property type="project" value="UniProtKB-KW"/>
</dbReference>
<sequence>MIRIRIRNIKSKQVQVRTGVMQGDSFTPILFNIALEKVIREMNMGQHEGVNLQDHTIGLLAYADDLVLITESQNELKSLFRRLEKSSAKIGLRINEEKTKYMVVRRQNNARLNQLLRIDQYNFGKVEQFKYLGTILTQNNDTAKEIEARILAGNKCFFGLGKLLRARSLSRDLKKQLYTILIRSISVTNEWRIRKNEELESLYQKPNIVEAIITKRLQWAGHAWRNKNPLIRTVLKKNPAGKRPIGRPKMRWEDVMKKT</sequence>
<organism evidence="2 3">
    <name type="scientific">Aphis craccivora</name>
    <name type="common">Cowpea aphid</name>
    <dbReference type="NCBI Taxonomy" id="307492"/>
    <lineage>
        <taxon>Eukaryota</taxon>
        <taxon>Metazoa</taxon>
        <taxon>Ecdysozoa</taxon>
        <taxon>Arthropoda</taxon>
        <taxon>Hexapoda</taxon>
        <taxon>Insecta</taxon>
        <taxon>Pterygota</taxon>
        <taxon>Neoptera</taxon>
        <taxon>Paraneoptera</taxon>
        <taxon>Hemiptera</taxon>
        <taxon>Sternorrhyncha</taxon>
        <taxon>Aphidomorpha</taxon>
        <taxon>Aphidoidea</taxon>
        <taxon>Aphididae</taxon>
        <taxon>Aphidini</taxon>
        <taxon>Aphis</taxon>
        <taxon>Aphis</taxon>
    </lineage>
</organism>
<feature type="domain" description="Reverse transcriptase" evidence="1">
    <location>
        <begin position="1"/>
        <end position="136"/>
    </location>
</feature>
<accession>A0A6G0Z4S1</accession>
<dbReference type="SUPFAM" id="SSF56672">
    <property type="entry name" value="DNA/RNA polymerases"/>
    <property type="match status" value="1"/>
</dbReference>
<dbReference type="InterPro" id="IPR043502">
    <property type="entry name" value="DNA/RNA_pol_sf"/>
</dbReference>
<dbReference type="PROSITE" id="PS50878">
    <property type="entry name" value="RT_POL"/>
    <property type="match status" value="1"/>
</dbReference>
<keyword evidence="2" id="KW-0695">RNA-directed DNA polymerase</keyword>
<evidence type="ECO:0000259" key="1">
    <source>
        <dbReference type="PROSITE" id="PS50878"/>
    </source>
</evidence>
<dbReference type="OrthoDB" id="6625104at2759"/>
<dbReference type="PANTHER" id="PTHR47027:SF29">
    <property type="entry name" value="C2H2-TYPE DOMAIN-CONTAINING PROTEIN"/>
    <property type="match status" value="1"/>
</dbReference>
<keyword evidence="2" id="KW-0808">Transferase</keyword>
<protein>
    <submittedName>
        <fullName evidence="2">Reverse transcriptase domain-containing protein</fullName>
    </submittedName>
</protein>
<dbReference type="AlphaFoldDB" id="A0A6G0Z4S1"/>
<dbReference type="Proteomes" id="UP000478052">
    <property type="component" value="Unassembled WGS sequence"/>
</dbReference>
<proteinExistence type="predicted"/>
<evidence type="ECO:0000313" key="3">
    <source>
        <dbReference type="Proteomes" id="UP000478052"/>
    </source>
</evidence>
<keyword evidence="2" id="KW-0548">Nucleotidyltransferase</keyword>
<keyword evidence="3" id="KW-1185">Reference proteome</keyword>
<name>A0A6G0Z4S1_APHCR</name>
<dbReference type="InterPro" id="IPR043128">
    <property type="entry name" value="Rev_trsase/Diguanyl_cyclase"/>
</dbReference>
<dbReference type="InterPro" id="IPR000477">
    <property type="entry name" value="RT_dom"/>
</dbReference>
<dbReference type="PANTHER" id="PTHR47027">
    <property type="entry name" value="REVERSE TRANSCRIPTASE DOMAIN-CONTAINING PROTEIN"/>
    <property type="match status" value="1"/>
</dbReference>